<dbReference type="Proteomes" id="UP000008311">
    <property type="component" value="Unassembled WGS sequence"/>
</dbReference>
<dbReference type="FunFam" id="3.30.200.20:FF:000059">
    <property type="entry name" value="S-receptor-like serine/threonine-protein kinase"/>
    <property type="match status" value="1"/>
</dbReference>
<comment type="similarity">
    <text evidence="18">Belongs to the protein kinase superfamily. Ser/Thr protein kinase family.</text>
</comment>
<sequence>MAKTFILLFVFLVSLTKAQPRNVTRGSILYTNSTPNFWPTYSGLFAFGFYPSGNGFRVGIWLSGNPKITVVWTAQRNDPPVLPGAALIFSSDGRLLLRSSTGEVNIAVTGDQRALVASIYNSGNLVLYDSSSEIIWESFDHPTNTLLVKQVLARYNYLYSSKSDTDDSVGNFKLAMQGDGNLVAYPMRSLQEGKYAYWSSFTTRPGNNVSLSLDVDGRLYLKNLTGFPIKNLTEGGLLVNDANILYRATFDIDGILRLYQHHLGINGSFNSTKLWSAITEDERCSVKGTCGPNSYCAINGRDIACLCPPEFDFLDPNQPSKGCKLSSSAGSGCFADADRANGNFSISVLDNTAWEREEYDVLTAVSEEGCQEGCLEDCYCEVAMFWDQMCFKMKLPLHFGRENSKSVRKSFVKIRNGSLPVDPQPDTILITKKSGKELVIAGMVLIAFSLIVFVSSGFVICAHKIWRYKINTGQACHDQSIAEDINLRSFSYDQLVAATDDFRDEIGKGASGKVYKGSLGENGGGKEIAVKRLEKMVEDGEREFRNEMKIIGRTHHKNLVHLIGFCSEGSNRLLVYEFMKNGSLENLLFNTQNRPSWKERMRIVLDIAKGLHYLHEECETKIIHCDIKPHNVLMDESHSAKISDFGLSKLLKPDQTRTYTIPRGTRGYGAPEWHKNNTPITTKADVYSFGILLLETICCRKNFDLTAPSEAIILMDWVYRCYEDGELGNVVGDQAELDLGELEKMVKIGLWCVQTEVNSRPTMKEVILMMEGTIVTASPPPVSSINA</sequence>
<feature type="transmembrane region" description="Helical" evidence="20">
    <location>
        <begin position="438"/>
        <end position="461"/>
    </location>
</feature>
<dbReference type="STRING" id="3988.B9T590"/>
<dbReference type="Pfam" id="PF00069">
    <property type="entry name" value="Pkinase"/>
    <property type="match status" value="1"/>
</dbReference>
<name>B9T590_RICCO</name>
<evidence type="ECO:0000256" key="2">
    <source>
        <dbReference type="ARBA" id="ARBA00022527"/>
    </source>
</evidence>
<keyword evidence="12 20" id="KW-0472">Membrane</keyword>
<proteinExistence type="inferred from homology"/>
<dbReference type="CDD" id="cd00028">
    <property type="entry name" value="B_lectin"/>
    <property type="match status" value="1"/>
</dbReference>
<feature type="signal peptide" evidence="21">
    <location>
        <begin position="1"/>
        <end position="18"/>
    </location>
</feature>
<evidence type="ECO:0000313" key="24">
    <source>
        <dbReference type="EMBL" id="EEF28982.1"/>
    </source>
</evidence>
<keyword evidence="14" id="KW-0675">Receptor</keyword>
<evidence type="ECO:0000256" key="9">
    <source>
        <dbReference type="ARBA" id="ARBA00022777"/>
    </source>
</evidence>
<dbReference type="InterPro" id="IPR051343">
    <property type="entry name" value="G-type_lectin_kinases/EP1-like"/>
</dbReference>
<comment type="catalytic activity">
    <reaction evidence="16 18">
        <text>L-threonyl-[protein] + ATP = O-phospho-L-threonyl-[protein] + ADP + H(+)</text>
        <dbReference type="Rhea" id="RHEA:46608"/>
        <dbReference type="Rhea" id="RHEA-COMP:11060"/>
        <dbReference type="Rhea" id="RHEA-COMP:11605"/>
        <dbReference type="ChEBI" id="CHEBI:15378"/>
        <dbReference type="ChEBI" id="CHEBI:30013"/>
        <dbReference type="ChEBI" id="CHEBI:30616"/>
        <dbReference type="ChEBI" id="CHEBI:61977"/>
        <dbReference type="ChEBI" id="CHEBI:456216"/>
        <dbReference type="EC" id="2.7.11.1"/>
    </reaction>
</comment>
<dbReference type="GO" id="GO:0106310">
    <property type="term" value="F:protein serine kinase activity"/>
    <property type="evidence" value="ECO:0007669"/>
    <property type="project" value="RHEA"/>
</dbReference>
<evidence type="ECO:0000256" key="13">
    <source>
        <dbReference type="ARBA" id="ARBA00023157"/>
    </source>
</evidence>
<evidence type="ECO:0000259" key="22">
    <source>
        <dbReference type="PROSITE" id="PS50011"/>
    </source>
</evidence>
<dbReference type="InterPro" id="IPR000719">
    <property type="entry name" value="Prot_kinase_dom"/>
</dbReference>
<evidence type="ECO:0000313" key="25">
    <source>
        <dbReference type="Proteomes" id="UP000008311"/>
    </source>
</evidence>
<dbReference type="PROSITE" id="PS00107">
    <property type="entry name" value="PROTEIN_KINASE_ATP"/>
    <property type="match status" value="1"/>
</dbReference>
<dbReference type="PIRSF" id="PIRSF000641">
    <property type="entry name" value="SRK"/>
    <property type="match status" value="1"/>
</dbReference>
<dbReference type="EC" id="2.7.11.1" evidence="18"/>
<dbReference type="InterPro" id="IPR017441">
    <property type="entry name" value="Protein_kinase_ATP_BS"/>
</dbReference>
<keyword evidence="15" id="KW-0325">Glycoprotein</keyword>
<keyword evidence="2 18" id="KW-0723">Serine/threonine-protein kinase</keyword>
<dbReference type="SMART" id="SM00220">
    <property type="entry name" value="S_TKc"/>
    <property type="match status" value="1"/>
</dbReference>
<dbReference type="PANTHER" id="PTHR47976:SF85">
    <property type="entry name" value="RECEPTOR-LIKE SERINE_THREONINE-PROTEIN KINASE"/>
    <property type="match status" value="1"/>
</dbReference>
<dbReference type="InParanoid" id="B9T590"/>
<organism evidence="24 25">
    <name type="scientific">Ricinus communis</name>
    <name type="common">Castor bean</name>
    <dbReference type="NCBI Taxonomy" id="3988"/>
    <lineage>
        <taxon>Eukaryota</taxon>
        <taxon>Viridiplantae</taxon>
        <taxon>Streptophyta</taxon>
        <taxon>Embryophyta</taxon>
        <taxon>Tracheophyta</taxon>
        <taxon>Spermatophyta</taxon>
        <taxon>Magnoliopsida</taxon>
        <taxon>eudicotyledons</taxon>
        <taxon>Gunneridae</taxon>
        <taxon>Pentapetalae</taxon>
        <taxon>rosids</taxon>
        <taxon>fabids</taxon>
        <taxon>Malpighiales</taxon>
        <taxon>Euphorbiaceae</taxon>
        <taxon>Acalyphoideae</taxon>
        <taxon>Acalypheae</taxon>
        <taxon>Ricinus</taxon>
    </lineage>
</organism>
<keyword evidence="8 18" id="KW-0547">Nucleotide-binding</keyword>
<keyword evidence="7" id="KW-0430">Lectin</keyword>
<dbReference type="InterPro" id="IPR001480">
    <property type="entry name" value="Bulb-type_lectin_dom"/>
</dbReference>
<keyword evidence="4 18" id="KW-0808">Transferase</keyword>
<accession>B9T590</accession>
<evidence type="ECO:0000256" key="15">
    <source>
        <dbReference type="ARBA" id="ARBA00023180"/>
    </source>
</evidence>
<keyword evidence="6 21" id="KW-0732">Signal</keyword>
<dbReference type="KEGG" id="rcu:8261756"/>
<comment type="catalytic activity">
    <reaction evidence="17 18">
        <text>L-seryl-[protein] + ATP = O-phospho-L-seryl-[protein] + ADP + H(+)</text>
        <dbReference type="Rhea" id="RHEA:17989"/>
        <dbReference type="Rhea" id="RHEA-COMP:9863"/>
        <dbReference type="Rhea" id="RHEA-COMP:11604"/>
        <dbReference type="ChEBI" id="CHEBI:15378"/>
        <dbReference type="ChEBI" id="CHEBI:29999"/>
        <dbReference type="ChEBI" id="CHEBI:30616"/>
        <dbReference type="ChEBI" id="CHEBI:83421"/>
        <dbReference type="ChEBI" id="CHEBI:456216"/>
        <dbReference type="EC" id="2.7.11.1"/>
    </reaction>
</comment>
<feature type="domain" description="Protein kinase" evidence="22">
    <location>
        <begin position="500"/>
        <end position="774"/>
    </location>
</feature>
<dbReference type="EMBL" id="EQ974514">
    <property type="protein sequence ID" value="EEF28982.1"/>
    <property type="molecule type" value="Genomic_DNA"/>
</dbReference>
<dbReference type="InterPro" id="IPR011009">
    <property type="entry name" value="Kinase-like_dom_sf"/>
</dbReference>
<dbReference type="SMART" id="SM00108">
    <property type="entry name" value="B_lectin"/>
    <property type="match status" value="1"/>
</dbReference>
<reference evidence="25" key="1">
    <citation type="journal article" date="2010" name="Nat. Biotechnol.">
        <title>Draft genome sequence of the oilseed species Ricinus communis.</title>
        <authorList>
            <person name="Chan A.P."/>
            <person name="Crabtree J."/>
            <person name="Zhao Q."/>
            <person name="Lorenzi H."/>
            <person name="Orvis J."/>
            <person name="Puiu D."/>
            <person name="Melake-Berhan A."/>
            <person name="Jones K.M."/>
            <person name="Redman J."/>
            <person name="Chen G."/>
            <person name="Cahoon E.B."/>
            <person name="Gedil M."/>
            <person name="Stanke M."/>
            <person name="Haas B.J."/>
            <person name="Wortman J.R."/>
            <person name="Fraser-Liggett C.M."/>
            <person name="Ravel J."/>
            <person name="Rabinowicz P.D."/>
        </authorList>
    </citation>
    <scope>NUCLEOTIDE SEQUENCE [LARGE SCALE GENOMIC DNA]</scope>
    <source>
        <strain evidence="25">cv. Hale</strain>
    </source>
</reference>
<evidence type="ECO:0000256" key="7">
    <source>
        <dbReference type="ARBA" id="ARBA00022734"/>
    </source>
</evidence>
<dbReference type="FunFam" id="1.10.510.10:FF:000237">
    <property type="entry name" value="G-type lectin S-receptor-like serine/threonine-protein kinase"/>
    <property type="match status" value="1"/>
</dbReference>
<dbReference type="Gene3D" id="2.90.10.10">
    <property type="entry name" value="Bulb-type lectin domain"/>
    <property type="match status" value="2"/>
</dbReference>
<dbReference type="FunFam" id="2.90.10.10:FF:000026">
    <property type="entry name" value="Serine/threonine-protein kinase"/>
    <property type="match status" value="1"/>
</dbReference>
<dbReference type="PROSITE" id="PS50927">
    <property type="entry name" value="BULB_LECTIN"/>
    <property type="match status" value="1"/>
</dbReference>
<evidence type="ECO:0000256" key="12">
    <source>
        <dbReference type="ARBA" id="ARBA00023136"/>
    </source>
</evidence>
<keyword evidence="3" id="KW-0245">EGF-like domain</keyword>
<evidence type="ECO:0000256" key="3">
    <source>
        <dbReference type="ARBA" id="ARBA00022536"/>
    </source>
</evidence>
<keyword evidence="25" id="KW-1185">Reference proteome</keyword>
<keyword evidence="13" id="KW-1015">Disulfide bond</keyword>
<dbReference type="SUPFAM" id="SSF51110">
    <property type="entry name" value="alpha-D-mannose-specific plant lectins"/>
    <property type="match status" value="2"/>
</dbReference>
<evidence type="ECO:0000256" key="18">
    <source>
        <dbReference type="PIRNR" id="PIRNR000641"/>
    </source>
</evidence>
<feature type="binding site" evidence="19">
    <location>
        <position position="531"/>
    </location>
    <ligand>
        <name>ATP</name>
        <dbReference type="ChEBI" id="CHEBI:30616"/>
    </ligand>
</feature>
<evidence type="ECO:0000256" key="6">
    <source>
        <dbReference type="ARBA" id="ARBA00022729"/>
    </source>
</evidence>
<dbReference type="Pfam" id="PF01453">
    <property type="entry name" value="B_lectin"/>
    <property type="match status" value="1"/>
</dbReference>
<evidence type="ECO:0000256" key="11">
    <source>
        <dbReference type="ARBA" id="ARBA00022989"/>
    </source>
</evidence>
<keyword evidence="10 18" id="KW-0067">ATP-binding</keyword>
<dbReference type="PROSITE" id="PS00108">
    <property type="entry name" value="PROTEIN_KINASE_ST"/>
    <property type="match status" value="1"/>
</dbReference>
<dbReference type="eggNOG" id="ENOG502SJ0J">
    <property type="taxonomic scope" value="Eukaryota"/>
</dbReference>
<evidence type="ECO:0000259" key="23">
    <source>
        <dbReference type="PROSITE" id="PS50927"/>
    </source>
</evidence>
<evidence type="ECO:0000256" key="10">
    <source>
        <dbReference type="ARBA" id="ARBA00022840"/>
    </source>
</evidence>
<dbReference type="GO" id="GO:0005524">
    <property type="term" value="F:ATP binding"/>
    <property type="evidence" value="ECO:0007669"/>
    <property type="project" value="UniProtKB-UniRule"/>
</dbReference>
<dbReference type="GO" id="GO:0030246">
    <property type="term" value="F:carbohydrate binding"/>
    <property type="evidence" value="ECO:0007669"/>
    <property type="project" value="UniProtKB-KW"/>
</dbReference>
<evidence type="ECO:0000256" key="4">
    <source>
        <dbReference type="ARBA" id="ARBA00022679"/>
    </source>
</evidence>
<keyword evidence="9 18" id="KW-0418">Kinase</keyword>
<gene>
    <name evidence="24" type="ORF">RCOM_0069280</name>
</gene>
<dbReference type="OrthoDB" id="818024at2759"/>
<evidence type="ECO:0000256" key="16">
    <source>
        <dbReference type="ARBA" id="ARBA00047899"/>
    </source>
</evidence>
<dbReference type="InterPro" id="IPR024171">
    <property type="entry name" value="SRK-like_kinase"/>
</dbReference>
<evidence type="ECO:0000256" key="21">
    <source>
        <dbReference type="SAM" id="SignalP"/>
    </source>
</evidence>
<keyword evidence="11 20" id="KW-1133">Transmembrane helix</keyword>
<dbReference type="InterPro" id="IPR036426">
    <property type="entry name" value="Bulb-type_lectin_dom_sf"/>
</dbReference>
<dbReference type="PROSITE" id="PS50011">
    <property type="entry name" value="PROTEIN_KINASE_DOM"/>
    <property type="match status" value="1"/>
</dbReference>
<evidence type="ECO:0000256" key="14">
    <source>
        <dbReference type="ARBA" id="ARBA00023170"/>
    </source>
</evidence>
<feature type="chain" id="PRO_5002891959" description="Receptor-like serine/threonine-protein kinase" evidence="21">
    <location>
        <begin position="19"/>
        <end position="787"/>
    </location>
</feature>
<evidence type="ECO:0000256" key="5">
    <source>
        <dbReference type="ARBA" id="ARBA00022692"/>
    </source>
</evidence>
<dbReference type="AlphaFoldDB" id="B9T590"/>
<dbReference type="Gene3D" id="3.30.200.20">
    <property type="entry name" value="Phosphorylase Kinase, domain 1"/>
    <property type="match status" value="1"/>
</dbReference>
<feature type="domain" description="Bulb-type lectin" evidence="23">
    <location>
        <begin position="20"/>
        <end position="140"/>
    </location>
</feature>
<evidence type="ECO:0000256" key="8">
    <source>
        <dbReference type="ARBA" id="ARBA00022741"/>
    </source>
</evidence>
<evidence type="ECO:0000256" key="20">
    <source>
        <dbReference type="SAM" id="Phobius"/>
    </source>
</evidence>
<comment type="subcellular location">
    <subcellularLocation>
        <location evidence="1">Membrane</location>
        <topology evidence="1">Single-pass type I membrane protein</topology>
    </subcellularLocation>
</comment>
<dbReference type="PANTHER" id="PTHR47976">
    <property type="entry name" value="G-TYPE LECTIN S-RECEPTOR-LIKE SERINE/THREONINE-PROTEIN KINASE SD2-5"/>
    <property type="match status" value="1"/>
</dbReference>
<dbReference type="GO" id="GO:0004674">
    <property type="term" value="F:protein serine/threonine kinase activity"/>
    <property type="evidence" value="ECO:0007669"/>
    <property type="project" value="UniProtKB-KW"/>
</dbReference>
<dbReference type="GO" id="GO:0004672">
    <property type="term" value="F:protein kinase activity"/>
    <property type="evidence" value="ECO:0000318"/>
    <property type="project" value="GO_Central"/>
</dbReference>
<dbReference type="GO" id="GO:0016020">
    <property type="term" value="C:membrane"/>
    <property type="evidence" value="ECO:0007669"/>
    <property type="project" value="UniProtKB-SubCell"/>
</dbReference>
<dbReference type="SUPFAM" id="SSF56112">
    <property type="entry name" value="Protein kinase-like (PK-like)"/>
    <property type="match status" value="1"/>
</dbReference>
<protein>
    <recommendedName>
        <fullName evidence="18">Receptor-like serine/threonine-protein kinase</fullName>
        <ecNumber evidence="18">2.7.11.1</ecNumber>
    </recommendedName>
</protein>
<evidence type="ECO:0000256" key="19">
    <source>
        <dbReference type="PROSITE-ProRule" id="PRU10141"/>
    </source>
</evidence>
<dbReference type="InterPro" id="IPR008271">
    <property type="entry name" value="Ser/Thr_kinase_AS"/>
</dbReference>
<evidence type="ECO:0000256" key="1">
    <source>
        <dbReference type="ARBA" id="ARBA00004479"/>
    </source>
</evidence>
<dbReference type="Gene3D" id="1.10.510.10">
    <property type="entry name" value="Transferase(Phosphotransferase) domain 1"/>
    <property type="match status" value="1"/>
</dbReference>
<keyword evidence="5 20" id="KW-0812">Transmembrane</keyword>
<evidence type="ECO:0000256" key="17">
    <source>
        <dbReference type="ARBA" id="ARBA00048679"/>
    </source>
</evidence>